<dbReference type="EMBL" id="AP018560">
    <property type="protein sequence ID" value="BBD80456.1"/>
    <property type="molecule type" value="Genomic_DNA"/>
</dbReference>
<evidence type="ECO:0000259" key="3">
    <source>
        <dbReference type="PROSITE" id="PS50206"/>
    </source>
</evidence>
<dbReference type="InterPro" id="IPR036873">
    <property type="entry name" value="Rhodanese-like_dom_sf"/>
</dbReference>
<evidence type="ECO:0000256" key="2">
    <source>
        <dbReference type="ARBA" id="ARBA00022737"/>
    </source>
</evidence>
<evidence type="ECO:0000256" key="1">
    <source>
        <dbReference type="ARBA" id="ARBA00022679"/>
    </source>
</evidence>
<feature type="domain" description="Rhodanese" evidence="3">
    <location>
        <begin position="18"/>
        <end position="139"/>
    </location>
</feature>
<keyword evidence="5" id="KW-1185">Reference proteome</keyword>
<accession>A0A2Z6E5P8</accession>
<dbReference type="AlphaFoldDB" id="A0A2Z6E5P8"/>
<reference evidence="5" key="2">
    <citation type="submission" date="2018-06" db="EMBL/GenBank/DDBJ databases">
        <title>Genome sequence of Rhodanobacteraceae bacterium strain Dysh456.</title>
        <authorList>
            <person name="Fukui M."/>
        </authorList>
    </citation>
    <scope>NUCLEOTIDE SEQUENCE [LARGE SCALE GENOMIC DNA]</scope>
    <source>
        <strain evidence="5">Dysh456</strain>
    </source>
</reference>
<dbReference type="PANTHER" id="PTHR11364">
    <property type="entry name" value="THIOSULFATE SULFERTANSFERASE"/>
    <property type="match status" value="1"/>
</dbReference>
<gene>
    <name evidence="4" type="ORF">ALSL_1809</name>
</gene>
<dbReference type="PANTHER" id="PTHR11364:SF27">
    <property type="entry name" value="SULFURTRANSFERASE"/>
    <property type="match status" value="1"/>
</dbReference>
<dbReference type="Proteomes" id="UP000270530">
    <property type="component" value="Chromosome"/>
</dbReference>
<keyword evidence="1 4" id="KW-0808">Transferase</keyword>
<dbReference type="OrthoDB" id="9781034at2"/>
<dbReference type="SUPFAM" id="SSF52821">
    <property type="entry name" value="Rhodanese/Cell cycle control phosphatase"/>
    <property type="match status" value="2"/>
</dbReference>
<dbReference type="Gene3D" id="3.40.250.10">
    <property type="entry name" value="Rhodanese-like domain"/>
    <property type="match status" value="2"/>
</dbReference>
<name>A0A2Z6E5P8_9GAMM</name>
<reference evidence="5" key="1">
    <citation type="submission" date="2018-04" db="EMBL/GenBank/DDBJ databases">
        <authorList>
            <person name="Watanabe M."/>
            <person name="Kojima H."/>
        </authorList>
    </citation>
    <scope>NUCLEOTIDE SEQUENCE [LARGE SCALE GENOMIC DNA]</scope>
    <source>
        <strain evidence="5">Dysh456</strain>
    </source>
</reference>
<dbReference type="InterPro" id="IPR045078">
    <property type="entry name" value="TST/MPST-like"/>
</dbReference>
<evidence type="ECO:0000313" key="5">
    <source>
        <dbReference type="Proteomes" id="UP000270530"/>
    </source>
</evidence>
<evidence type="ECO:0000313" key="4">
    <source>
        <dbReference type="EMBL" id="BBD80456.1"/>
    </source>
</evidence>
<protein>
    <submittedName>
        <fullName evidence="4">Thiosulfate sulfurtransferase, rhodanese</fullName>
    </submittedName>
</protein>
<dbReference type="CDD" id="cd01448">
    <property type="entry name" value="TST_Repeat_1"/>
    <property type="match status" value="1"/>
</dbReference>
<dbReference type="CDD" id="cd01449">
    <property type="entry name" value="TST_Repeat_2"/>
    <property type="match status" value="1"/>
</dbReference>
<dbReference type="RefSeq" id="WP_126538458.1">
    <property type="nucleotide sequence ID" value="NZ_AP018560.1"/>
</dbReference>
<dbReference type="PROSITE" id="PS50206">
    <property type="entry name" value="RHODANESE_3"/>
    <property type="match status" value="2"/>
</dbReference>
<dbReference type="InterPro" id="IPR001763">
    <property type="entry name" value="Rhodanese-like_dom"/>
</dbReference>
<sequence>MNPRYATLIDAVALAALPPARVLIVDCRCDLADADKGRRDYRSGHLPGAVHAELHGDLSDPSRAGQGLGRHPLPREEAFAATLGRWGWQPDLQVVCYDDAGGAMAAARLWWLLLWAGVPAAVLDGGLAAWRAAGLPLETSVPERTPTRATLHFDANRVVLDADELRRAPVILDARAAPRFRGEVEPLDRVAGHVPGARNHPYTENLQPDGRFKPAQALREAFLPLLGGHPPQSVVHMCGSGVTACHNVLAMEHAGLCGSRLYAPSWSGWVSDPSRPVARGADA</sequence>
<dbReference type="KEGG" id="rbd:ALSL_1809"/>
<dbReference type="GO" id="GO:0004792">
    <property type="term" value="F:thiosulfate-cyanide sulfurtransferase activity"/>
    <property type="evidence" value="ECO:0007669"/>
    <property type="project" value="TreeGrafter"/>
</dbReference>
<proteinExistence type="predicted"/>
<dbReference type="SMART" id="SM00450">
    <property type="entry name" value="RHOD"/>
    <property type="match status" value="2"/>
</dbReference>
<feature type="domain" description="Rhodanese" evidence="3">
    <location>
        <begin position="165"/>
        <end position="278"/>
    </location>
</feature>
<keyword evidence="2" id="KW-0677">Repeat</keyword>
<dbReference type="Pfam" id="PF00581">
    <property type="entry name" value="Rhodanese"/>
    <property type="match status" value="2"/>
</dbReference>
<organism evidence="4 5">
    <name type="scientific">Aerosticca soli</name>
    <dbReference type="NCBI Taxonomy" id="2010829"/>
    <lineage>
        <taxon>Bacteria</taxon>
        <taxon>Pseudomonadati</taxon>
        <taxon>Pseudomonadota</taxon>
        <taxon>Gammaproteobacteria</taxon>
        <taxon>Lysobacterales</taxon>
        <taxon>Rhodanobacteraceae</taxon>
        <taxon>Aerosticca</taxon>
    </lineage>
</organism>